<gene>
    <name evidence="1" type="ORF">H4219_006048</name>
</gene>
<name>A0A9W7ZTC1_9FUNG</name>
<reference evidence="1" key="1">
    <citation type="submission" date="2022-07" db="EMBL/GenBank/DDBJ databases">
        <title>Phylogenomic reconstructions and comparative analyses of Kickxellomycotina fungi.</title>
        <authorList>
            <person name="Reynolds N.K."/>
            <person name="Stajich J.E."/>
            <person name="Barry K."/>
            <person name="Grigoriev I.V."/>
            <person name="Crous P."/>
            <person name="Smith M.E."/>
        </authorList>
    </citation>
    <scope>NUCLEOTIDE SEQUENCE</scope>
    <source>
        <strain evidence="1">NBRC 100468</strain>
    </source>
</reference>
<protein>
    <submittedName>
        <fullName evidence="1">Uncharacterized protein</fullName>
    </submittedName>
</protein>
<comment type="caution">
    <text evidence="1">The sequence shown here is derived from an EMBL/GenBank/DDBJ whole genome shotgun (WGS) entry which is preliminary data.</text>
</comment>
<accession>A0A9W7ZTC1</accession>
<dbReference type="EMBL" id="JANBPU010000491">
    <property type="protein sequence ID" value="KAJ1911076.1"/>
    <property type="molecule type" value="Genomic_DNA"/>
</dbReference>
<keyword evidence="2" id="KW-1185">Reference proteome</keyword>
<evidence type="ECO:0000313" key="1">
    <source>
        <dbReference type="EMBL" id="KAJ1911076.1"/>
    </source>
</evidence>
<organism evidence="1 2">
    <name type="scientific">Mycoemilia scoparia</name>
    <dbReference type="NCBI Taxonomy" id="417184"/>
    <lineage>
        <taxon>Eukaryota</taxon>
        <taxon>Fungi</taxon>
        <taxon>Fungi incertae sedis</taxon>
        <taxon>Zoopagomycota</taxon>
        <taxon>Kickxellomycotina</taxon>
        <taxon>Kickxellomycetes</taxon>
        <taxon>Kickxellales</taxon>
        <taxon>Kickxellaceae</taxon>
        <taxon>Mycoemilia</taxon>
    </lineage>
</organism>
<proteinExistence type="predicted"/>
<dbReference type="AlphaFoldDB" id="A0A9W7ZTC1"/>
<evidence type="ECO:0000313" key="2">
    <source>
        <dbReference type="Proteomes" id="UP001150538"/>
    </source>
</evidence>
<sequence>MYLYKPLRTAFISLVITTYSVIAKNANANIDIPAEQEGANVIPGLDPDYADKLELIYKNPLALYQFMSDLELINPNLSGKSIFEIGKDIQNVIDKALELANEQQKFNNDDL</sequence>
<dbReference type="Proteomes" id="UP001150538">
    <property type="component" value="Unassembled WGS sequence"/>
</dbReference>